<dbReference type="RefSeq" id="WP_112888341.1">
    <property type="nucleotide sequence ID" value="NZ_CP030239.1"/>
</dbReference>
<proteinExistence type="predicted"/>
<dbReference type="Proteomes" id="UP000249922">
    <property type="component" value="Chromosome"/>
</dbReference>
<name>A0ABN5M7E8_9RHOB</name>
<accession>A0ABN5M7E8</accession>
<evidence type="ECO:0000313" key="2">
    <source>
        <dbReference type="EMBL" id="AWX93919.1"/>
    </source>
</evidence>
<dbReference type="PANTHER" id="PTHR30427">
    <property type="entry name" value="TRANSCRIPTIONAL ACTIVATOR PROTEIN LYSR"/>
    <property type="match status" value="1"/>
</dbReference>
<evidence type="ECO:0000313" key="3">
    <source>
        <dbReference type="Proteomes" id="UP000249922"/>
    </source>
</evidence>
<dbReference type="Gene3D" id="3.40.190.290">
    <property type="match status" value="1"/>
</dbReference>
<keyword evidence="3" id="KW-1185">Reference proteome</keyword>
<dbReference type="SUPFAM" id="SSF53850">
    <property type="entry name" value="Periplasmic binding protein-like II"/>
    <property type="match status" value="1"/>
</dbReference>
<protein>
    <recommendedName>
        <fullName evidence="1">LysR substrate-binding domain-containing protein</fullName>
    </recommendedName>
</protein>
<dbReference type="PANTHER" id="PTHR30427:SF1">
    <property type="entry name" value="TRANSCRIPTIONAL ACTIVATOR PROTEIN LYSR"/>
    <property type="match status" value="1"/>
</dbReference>
<feature type="domain" description="LysR substrate-binding" evidence="1">
    <location>
        <begin position="8"/>
        <end position="116"/>
    </location>
</feature>
<organism evidence="2 3">
    <name type="scientific">Paracoccus mutanolyticus</name>
    <dbReference type="NCBI Taxonomy" id="1499308"/>
    <lineage>
        <taxon>Bacteria</taxon>
        <taxon>Pseudomonadati</taxon>
        <taxon>Pseudomonadota</taxon>
        <taxon>Alphaproteobacteria</taxon>
        <taxon>Rhodobacterales</taxon>
        <taxon>Paracoccaceae</taxon>
        <taxon>Paracoccus</taxon>
    </lineage>
</organism>
<sequence length="163" mass="18111">MGQSTNRIHCWLRVRSSHAVIQHLSSQQFDVGFSALEFDLPQVRREPLGTMPMLAVLPLGHFMCDKSVLEPKDFHQQPFIALGSEISTRSDTDRHCRDETEDAVSRRARDADSFAMLPGPMSRLRPAICAKSSCATTDLASWHRLSTKRASVGPSPMIFTATG</sequence>
<reference evidence="2 3" key="1">
    <citation type="submission" date="2018-06" db="EMBL/GenBank/DDBJ databases">
        <title>Complete genome sequence of Paracoccus mutanolyticus strain RSP-02 isolated from cellulosic waste.</title>
        <authorList>
            <person name="Amrutha R.N."/>
            <person name="Shrivastav A."/>
            <person name="Buddana S.K."/>
            <person name="Deshpande U."/>
            <person name="Prakasham R.S."/>
        </authorList>
    </citation>
    <scope>NUCLEOTIDE SEQUENCE [LARGE SCALE GENOMIC DNA]</scope>
    <source>
        <strain evidence="2 3">RSP-02</strain>
    </source>
</reference>
<dbReference type="InterPro" id="IPR005119">
    <property type="entry name" value="LysR_subst-bd"/>
</dbReference>
<gene>
    <name evidence="2" type="ORF">DPM13_15465</name>
</gene>
<evidence type="ECO:0000259" key="1">
    <source>
        <dbReference type="Pfam" id="PF03466"/>
    </source>
</evidence>
<dbReference type="Pfam" id="PF03466">
    <property type="entry name" value="LysR_substrate"/>
    <property type="match status" value="1"/>
</dbReference>
<dbReference type="EMBL" id="CP030239">
    <property type="protein sequence ID" value="AWX93919.1"/>
    <property type="molecule type" value="Genomic_DNA"/>
</dbReference>